<dbReference type="EMBL" id="CAJFCJ010000007">
    <property type="protein sequence ID" value="CAD5117212.1"/>
    <property type="molecule type" value="Genomic_DNA"/>
</dbReference>
<dbReference type="GO" id="GO:0005109">
    <property type="term" value="F:frizzled binding"/>
    <property type="evidence" value="ECO:0007669"/>
    <property type="project" value="TreeGrafter"/>
</dbReference>
<comment type="subcellular location">
    <subcellularLocation>
        <location evidence="1 8">Secreted</location>
        <location evidence="1 8">Extracellular space</location>
        <location evidence="1 8">Extracellular matrix</location>
    </subcellularLocation>
</comment>
<dbReference type="SMART" id="SM00097">
    <property type="entry name" value="WNT1"/>
    <property type="match status" value="1"/>
</dbReference>
<dbReference type="GO" id="GO:0045165">
    <property type="term" value="P:cell fate commitment"/>
    <property type="evidence" value="ECO:0007669"/>
    <property type="project" value="TreeGrafter"/>
</dbReference>
<dbReference type="Pfam" id="PF00110">
    <property type="entry name" value="wnt"/>
    <property type="match status" value="1"/>
</dbReference>
<evidence type="ECO:0000256" key="1">
    <source>
        <dbReference type="ARBA" id="ARBA00004498"/>
    </source>
</evidence>
<reference evidence="9 10" key="1">
    <citation type="submission" date="2020-08" db="EMBL/GenBank/DDBJ databases">
        <authorList>
            <person name="Hejnol A."/>
        </authorList>
    </citation>
    <scope>NUCLEOTIDE SEQUENCE [LARGE SCALE GENOMIC DNA]</scope>
</reference>
<name>A0A7I8VLP0_9ANNE</name>
<dbReference type="InterPro" id="IPR005817">
    <property type="entry name" value="Wnt"/>
</dbReference>
<dbReference type="GO" id="GO:0030182">
    <property type="term" value="P:neuron differentiation"/>
    <property type="evidence" value="ECO:0007669"/>
    <property type="project" value="TreeGrafter"/>
</dbReference>
<dbReference type="InterPro" id="IPR043158">
    <property type="entry name" value="Wnt_C"/>
</dbReference>
<proteinExistence type="inferred from homology"/>
<evidence type="ECO:0000256" key="5">
    <source>
        <dbReference type="ARBA" id="ARBA00022530"/>
    </source>
</evidence>
<dbReference type="GO" id="GO:0060070">
    <property type="term" value="P:canonical Wnt signaling pathway"/>
    <property type="evidence" value="ECO:0007669"/>
    <property type="project" value="TreeGrafter"/>
</dbReference>
<comment type="similarity">
    <text evidence="2 8">Belongs to the Wnt family.</text>
</comment>
<keyword evidence="6 8" id="KW-0879">Wnt signaling pathway</keyword>
<dbReference type="GO" id="GO:0005615">
    <property type="term" value="C:extracellular space"/>
    <property type="evidence" value="ECO:0007669"/>
    <property type="project" value="TreeGrafter"/>
</dbReference>
<dbReference type="OrthoDB" id="5945655at2759"/>
<evidence type="ECO:0000256" key="2">
    <source>
        <dbReference type="ARBA" id="ARBA00005683"/>
    </source>
</evidence>
<evidence type="ECO:0000256" key="4">
    <source>
        <dbReference type="ARBA" id="ARBA00022525"/>
    </source>
</evidence>
<comment type="function">
    <text evidence="8">Ligand for members of the frizzled family of seven transmembrane receptors.</text>
</comment>
<evidence type="ECO:0000313" key="10">
    <source>
        <dbReference type="Proteomes" id="UP000549394"/>
    </source>
</evidence>
<keyword evidence="7" id="KW-1015">Disulfide bond</keyword>
<sequence length="311" mass="35153">MLWIFFSLFPFSVANIWNLGTIQSVGIIAGELLCDNIPGLVTAQRRLCTRHPHLMQPIAIGIRNSIFECQFQFRYERWNCSLDWKFGGVSALVVSRESAFVHAIASASVLHTLSRSCDSGYPNCPCLHKYHYKEGGCSSSATFALRYGRKFIDAREKVSKDAQSVINLHNNRVGRRVLRQLQKKLCKCIGTSGSCIVRQCWKKNAPLRRIGQELRARYDKSKKVVARDGKIIFGSSSSHRNDLIFLENSPDYCSTSGRTCTLNNCDKLCCGRGFKLTKVERKNKCNCIFKWCCEVVCEVCSSFQAQTVCND</sequence>
<keyword evidence="3 8" id="KW-0217">Developmental protein</keyword>
<evidence type="ECO:0000256" key="3">
    <source>
        <dbReference type="ARBA" id="ARBA00022473"/>
    </source>
</evidence>
<keyword evidence="10" id="KW-1185">Reference proteome</keyword>
<evidence type="ECO:0000313" key="9">
    <source>
        <dbReference type="EMBL" id="CAD5117212.1"/>
    </source>
</evidence>
<comment type="caution">
    <text evidence="9">The sequence shown here is derived from an EMBL/GenBank/DDBJ whole genome shotgun (WGS) entry which is preliminary data.</text>
</comment>
<dbReference type="GO" id="GO:0005125">
    <property type="term" value="F:cytokine activity"/>
    <property type="evidence" value="ECO:0007669"/>
    <property type="project" value="TreeGrafter"/>
</dbReference>
<keyword evidence="5" id="KW-0272">Extracellular matrix</keyword>
<gene>
    <name evidence="9" type="ORF">DGYR_LOCUS5763</name>
</gene>
<dbReference type="PANTHER" id="PTHR12027">
    <property type="entry name" value="WNT RELATED"/>
    <property type="match status" value="1"/>
</dbReference>
<organism evidence="9 10">
    <name type="scientific">Dimorphilus gyrociliatus</name>
    <dbReference type="NCBI Taxonomy" id="2664684"/>
    <lineage>
        <taxon>Eukaryota</taxon>
        <taxon>Metazoa</taxon>
        <taxon>Spiralia</taxon>
        <taxon>Lophotrochozoa</taxon>
        <taxon>Annelida</taxon>
        <taxon>Polychaeta</taxon>
        <taxon>Polychaeta incertae sedis</taxon>
        <taxon>Dinophilidae</taxon>
        <taxon>Dimorphilus</taxon>
    </lineage>
</organism>
<evidence type="ECO:0000256" key="7">
    <source>
        <dbReference type="ARBA" id="ARBA00023157"/>
    </source>
</evidence>
<evidence type="ECO:0000256" key="6">
    <source>
        <dbReference type="ARBA" id="ARBA00022687"/>
    </source>
</evidence>
<dbReference type="AlphaFoldDB" id="A0A7I8VLP0"/>
<dbReference type="Gene3D" id="3.30.2460.20">
    <property type="match status" value="1"/>
</dbReference>
<dbReference type="Proteomes" id="UP000549394">
    <property type="component" value="Unassembled WGS sequence"/>
</dbReference>
<protein>
    <recommendedName>
        <fullName evidence="8">Protein Wnt</fullName>
    </recommendedName>
</protein>
<keyword evidence="4" id="KW-0964">Secreted</keyword>
<accession>A0A7I8VLP0</accession>
<dbReference type="PRINTS" id="PR01349">
    <property type="entry name" value="WNTPROTEIN"/>
</dbReference>
<evidence type="ECO:0000256" key="8">
    <source>
        <dbReference type="RuleBase" id="RU003500"/>
    </source>
</evidence>